<reference evidence="1" key="1">
    <citation type="submission" date="2020-07" db="EMBL/GenBank/DDBJ databases">
        <title>Clarias magur genome sequencing, assembly and annotation.</title>
        <authorList>
            <person name="Kushwaha B."/>
            <person name="Kumar R."/>
            <person name="Das P."/>
            <person name="Joshi C.G."/>
            <person name="Kumar D."/>
            <person name="Nagpure N.S."/>
            <person name="Pandey M."/>
            <person name="Agarwal S."/>
            <person name="Srivastava S."/>
            <person name="Singh M."/>
            <person name="Sahoo L."/>
            <person name="Jayasankar P."/>
            <person name="Meher P.K."/>
            <person name="Koringa P.G."/>
            <person name="Iquebal M.A."/>
            <person name="Das S.P."/>
            <person name="Bit A."/>
            <person name="Patnaik S."/>
            <person name="Patel N."/>
            <person name="Shah T.M."/>
            <person name="Hinsu A."/>
            <person name="Jena J.K."/>
        </authorList>
    </citation>
    <scope>NUCLEOTIDE SEQUENCE</scope>
    <source>
        <strain evidence="1">CIFAMagur01</strain>
        <tissue evidence="1">Testis</tissue>
    </source>
</reference>
<evidence type="ECO:0000313" key="2">
    <source>
        <dbReference type="Proteomes" id="UP000727407"/>
    </source>
</evidence>
<comment type="caution">
    <text evidence="1">The sequence shown here is derived from an EMBL/GenBank/DDBJ whole genome shotgun (WGS) entry which is preliminary data.</text>
</comment>
<dbReference type="AlphaFoldDB" id="A0A8J5C9Y6"/>
<proteinExistence type="predicted"/>
<name>A0A8J5C9Y6_CLAMG</name>
<accession>A0A8J5C9Y6</accession>
<gene>
    <name evidence="1" type="ORF">DAT39_000196</name>
</gene>
<sequence length="100" mass="11588">MCTIGNTCFPQRGIHLLSWSHDDISWNHAAGNDWNEFQHSDQISTSWEHWGHMHHELRGDAPAFLYLETVCPDWARQKVAKIFLDTDVSSNILFKEPSHS</sequence>
<evidence type="ECO:0000313" key="1">
    <source>
        <dbReference type="EMBL" id="KAF5910224.1"/>
    </source>
</evidence>
<protein>
    <submittedName>
        <fullName evidence="1">Uncharacterized protein</fullName>
    </submittedName>
</protein>
<dbReference type="Proteomes" id="UP000727407">
    <property type="component" value="Unassembled WGS sequence"/>
</dbReference>
<dbReference type="EMBL" id="QNUK01000001">
    <property type="protein sequence ID" value="KAF5910224.1"/>
    <property type="molecule type" value="Genomic_DNA"/>
</dbReference>
<keyword evidence="2" id="KW-1185">Reference proteome</keyword>
<organism evidence="1 2">
    <name type="scientific">Clarias magur</name>
    <name type="common">Asian catfish</name>
    <name type="synonym">Macropteronotus magur</name>
    <dbReference type="NCBI Taxonomy" id="1594786"/>
    <lineage>
        <taxon>Eukaryota</taxon>
        <taxon>Metazoa</taxon>
        <taxon>Chordata</taxon>
        <taxon>Craniata</taxon>
        <taxon>Vertebrata</taxon>
        <taxon>Euteleostomi</taxon>
        <taxon>Actinopterygii</taxon>
        <taxon>Neopterygii</taxon>
        <taxon>Teleostei</taxon>
        <taxon>Ostariophysi</taxon>
        <taxon>Siluriformes</taxon>
        <taxon>Clariidae</taxon>
        <taxon>Clarias</taxon>
    </lineage>
</organism>